<accession>A0A1A9QE85</accession>
<keyword evidence="9" id="KW-0239">DNA-directed DNA polymerase</keyword>
<dbReference type="SUPFAM" id="SSF55979">
    <property type="entry name" value="DNA clamp"/>
    <property type="match status" value="1"/>
</dbReference>
<keyword evidence="6" id="KW-0808">Transferase</keyword>
<organism evidence="12 13">
    <name type="scientific">Candidatus Mycoplasma haematobovis</name>
    <dbReference type="NCBI Taxonomy" id="432608"/>
    <lineage>
        <taxon>Bacteria</taxon>
        <taxon>Bacillati</taxon>
        <taxon>Mycoplasmatota</taxon>
        <taxon>Mollicutes</taxon>
        <taxon>Mycoplasmataceae</taxon>
        <taxon>Mycoplasma</taxon>
    </lineage>
</organism>
<comment type="subunit">
    <text evidence="4">Forms a ring-shaped head-to-tail homodimer around DNA which binds and tethers DNA polymerases and other proteins to the DNA. The DNA replisome complex has a single clamp-loading complex (3 tau and 1 each of delta, delta', psi and chi subunits) which binds 3 Pol III cores (1 core on the leading strand and 2 on the lagging strand) each with a beta sliding clamp dimer. Additional proteins in the replisome are other copies of gamma, psi and chi, Ssb, DNA helicase and RNA primase.</text>
</comment>
<comment type="caution">
    <text evidence="12">The sequence shown here is derived from an EMBL/GenBank/DDBJ whole genome shotgun (WGS) entry which is preliminary data.</text>
</comment>
<comment type="similarity">
    <text evidence="3">Belongs to the beta sliding clamp family.</text>
</comment>
<evidence type="ECO:0000256" key="10">
    <source>
        <dbReference type="ARBA" id="ARBA00023125"/>
    </source>
</evidence>
<dbReference type="STRING" id="432608.A6V39_02415"/>
<evidence type="ECO:0000256" key="8">
    <source>
        <dbReference type="ARBA" id="ARBA00022705"/>
    </source>
</evidence>
<dbReference type="Gene3D" id="3.70.10.10">
    <property type="match status" value="1"/>
</dbReference>
<dbReference type="InterPro" id="IPR046938">
    <property type="entry name" value="DNA_clamp_sf"/>
</dbReference>
<dbReference type="GO" id="GO:0003887">
    <property type="term" value="F:DNA-directed DNA polymerase activity"/>
    <property type="evidence" value="ECO:0007669"/>
    <property type="project" value="UniProtKB-KW"/>
</dbReference>
<keyword evidence="7" id="KW-0548">Nucleotidyltransferase</keyword>
<dbReference type="RefSeq" id="WP_187150124.1">
    <property type="nucleotide sequence ID" value="NZ_LWUJ01000011.1"/>
</dbReference>
<evidence type="ECO:0000256" key="4">
    <source>
        <dbReference type="ARBA" id="ARBA00011400"/>
    </source>
</evidence>
<dbReference type="AlphaFoldDB" id="A0A1A9QE85"/>
<dbReference type="Gene3D" id="3.10.150.10">
    <property type="entry name" value="DNA Polymerase III, subunit A, domain 2"/>
    <property type="match status" value="1"/>
</dbReference>
<dbReference type="GO" id="GO:0003677">
    <property type="term" value="F:DNA binding"/>
    <property type="evidence" value="ECO:0007669"/>
    <property type="project" value="UniProtKB-KW"/>
</dbReference>
<evidence type="ECO:0000256" key="3">
    <source>
        <dbReference type="ARBA" id="ARBA00010752"/>
    </source>
</evidence>
<keyword evidence="8" id="KW-0235">DNA replication</keyword>
<dbReference type="SMART" id="SM00480">
    <property type="entry name" value="POL3Bc"/>
    <property type="match status" value="1"/>
</dbReference>
<proteinExistence type="inferred from homology"/>
<gene>
    <name evidence="12" type="ORF">A6V39_02415</name>
</gene>
<evidence type="ECO:0000256" key="1">
    <source>
        <dbReference type="ARBA" id="ARBA00002266"/>
    </source>
</evidence>
<dbReference type="PANTHER" id="PTHR30478">
    <property type="entry name" value="DNA POLYMERASE III SUBUNIT BETA"/>
    <property type="match status" value="1"/>
</dbReference>
<sequence length="382" mass="45333">MHLIFKNDYIKSIKNFISIPYESFEEKIKNIEINCNSEEVILIISNSKNLFKLNLNKGENLNIYKTGNFLLEIKLLNSLIDNLKSDNILEIFKVEDNYLQFLSGNFECNLISKKINNKNNNLINFNLIENKKINISYSLFNISYSKLKNFCKGQDNTFHNNDILKNIHFKKKLDENLIEVWSSDNYRTVFGKFEYEKNIKFELNIRPLLLNTLLTLFSNYLKEDLDIWITNNEFICRKDNLFMKVNVDADNFPEFSNWFKSKPNIEFILSKTELLEAIDRNLLLIVNKNLKTTIYKLDGDKLWIEYDDLEKGFCKEFIFVKNLSDNNIEFSINNTLLKPLIKNIDSERILFSIFDSFKPILILPYKNEKDNFKQFILPIRNV</sequence>
<keyword evidence="5" id="KW-0963">Cytoplasm</keyword>
<evidence type="ECO:0000256" key="7">
    <source>
        <dbReference type="ARBA" id="ARBA00022695"/>
    </source>
</evidence>
<evidence type="ECO:0000313" key="13">
    <source>
        <dbReference type="Proteomes" id="UP000077623"/>
    </source>
</evidence>
<name>A0A1A9QE85_9MOLU</name>
<feature type="domain" description="DNA polymerase III beta sliding clamp C-terminal" evidence="11">
    <location>
        <begin position="264"/>
        <end position="380"/>
    </location>
</feature>
<evidence type="ECO:0000259" key="11">
    <source>
        <dbReference type="Pfam" id="PF02768"/>
    </source>
</evidence>
<dbReference type="Proteomes" id="UP000077623">
    <property type="component" value="Unassembled WGS sequence"/>
</dbReference>
<dbReference type="GO" id="GO:0009360">
    <property type="term" value="C:DNA polymerase III complex"/>
    <property type="evidence" value="ECO:0007669"/>
    <property type="project" value="InterPro"/>
</dbReference>
<dbReference type="GO" id="GO:0005737">
    <property type="term" value="C:cytoplasm"/>
    <property type="evidence" value="ECO:0007669"/>
    <property type="project" value="UniProtKB-SubCell"/>
</dbReference>
<dbReference type="GO" id="GO:0008408">
    <property type="term" value="F:3'-5' exonuclease activity"/>
    <property type="evidence" value="ECO:0007669"/>
    <property type="project" value="InterPro"/>
</dbReference>
<comment type="subcellular location">
    <subcellularLocation>
        <location evidence="2">Cytoplasm</location>
    </subcellularLocation>
</comment>
<evidence type="ECO:0000313" key="12">
    <source>
        <dbReference type="EMBL" id="OAL10275.1"/>
    </source>
</evidence>
<protein>
    <submittedName>
        <fullName evidence="12">DNA polymerase III subunit beta</fullName>
    </submittedName>
</protein>
<dbReference type="InterPro" id="IPR022635">
    <property type="entry name" value="DNA_polIII_beta_C"/>
</dbReference>
<comment type="function">
    <text evidence="1">Confers DNA tethering and processivity to DNA polymerases and other proteins. Acts as a clamp, forming a ring around DNA (a reaction catalyzed by the clamp-loading complex) which diffuses in an ATP-independent manner freely and bidirectionally along dsDNA. Initially characterized for its ability to contact the catalytic subunit of DNA polymerase III (Pol III), a complex, multichain enzyme responsible for most of the replicative synthesis in bacteria; Pol III exhibits 3'-5' exonuclease proofreading activity. The beta chain is required for initiation of replication as well as for processivity of DNA replication.</text>
</comment>
<dbReference type="Pfam" id="PF02768">
    <property type="entry name" value="DNA_pol3_beta_3"/>
    <property type="match status" value="1"/>
</dbReference>
<evidence type="ECO:0000256" key="5">
    <source>
        <dbReference type="ARBA" id="ARBA00022490"/>
    </source>
</evidence>
<keyword evidence="10" id="KW-0238">DNA-binding</keyword>
<dbReference type="PANTHER" id="PTHR30478:SF0">
    <property type="entry name" value="BETA SLIDING CLAMP"/>
    <property type="match status" value="1"/>
</dbReference>
<reference evidence="13" key="1">
    <citation type="submission" date="2016-04" db="EMBL/GenBank/DDBJ databases">
        <authorList>
            <person name="Quiroz-Castaneda R.E."/>
            <person name="Martinez-Ocampo F."/>
        </authorList>
    </citation>
    <scope>NUCLEOTIDE SEQUENCE [LARGE SCALE GENOMIC DNA]</scope>
    <source>
        <strain evidence="13">INIFAP01</strain>
    </source>
</reference>
<evidence type="ECO:0000256" key="6">
    <source>
        <dbReference type="ARBA" id="ARBA00022679"/>
    </source>
</evidence>
<dbReference type="InterPro" id="IPR001001">
    <property type="entry name" value="DNA_polIII_beta"/>
</dbReference>
<dbReference type="EMBL" id="LWUJ01000011">
    <property type="protein sequence ID" value="OAL10275.1"/>
    <property type="molecule type" value="Genomic_DNA"/>
</dbReference>
<evidence type="ECO:0000256" key="2">
    <source>
        <dbReference type="ARBA" id="ARBA00004496"/>
    </source>
</evidence>
<dbReference type="GO" id="GO:0006271">
    <property type="term" value="P:DNA strand elongation involved in DNA replication"/>
    <property type="evidence" value="ECO:0007669"/>
    <property type="project" value="TreeGrafter"/>
</dbReference>
<keyword evidence="13" id="KW-1185">Reference proteome</keyword>
<evidence type="ECO:0000256" key="9">
    <source>
        <dbReference type="ARBA" id="ARBA00022932"/>
    </source>
</evidence>